<evidence type="ECO:0000256" key="1">
    <source>
        <dbReference type="SAM" id="SignalP"/>
    </source>
</evidence>
<dbReference type="AlphaFoldDB" id="A0A9D1YYM6"/>
<sequence length="212" mass="24106">MRTILLLFLCITAVSIAKAASTVQGYIYLKDGRVVECGEKDRIKLPKHAQDVKLLRRAFYKDKSKEVYRYEEIDSIVCWHAAAPEHPQKFIPAPEIGWLWVYVETPHICVGVFAQKGYGIDSNGGIEVLVKYRSLSRSRTTYYLRKAGETTFYDAGSASRRGKNRFREAVAAYVSDDPELAKQILQSNTTNRSRTILMLEAYNPEKGPTFNN</sequence>
<protein>
    <recommendedName>
        <fullName evidence="4">DUF4468 domain-containing protein</fullName>
    </recommendedName>
</protein>
<feature type="chain" id="PRO_5038583766" description="DUF4468 domain-containing protein" evidence="1">
    <location>
        <begin position="20"/>
        <end position="212"/>
    </location>
</feature>
<reference evidence="2" key="1">
    <citation type="journal article" date="2021" name="PeerJ">
        <title>Extensive microbial diversity within the chicken gut microbiome revealed by metagenomics and culture.</title>
        <authorList>
            <person name="Gilroy R."/>
            <person name="Ravi A."/>
            <person name="Getino M."/>
            <person name="Pursley I."/>
            <person name="Horton D.L."/>
            <person name="Alikhan N.F."/>
            <person name="Baker D."/>
            <person name="Gharbi K."/>
            <person name="Hall N."/>
            <person name="Watson M."/>
            <person name="Adriaenssens E.M."/>
            <person name="Foster-Nyarko E."/>
            <person name="Jarju S."/>
            <person name="Secka A."/>
            <person name="Antonio M."/>
            <person name="Oren A."/>
            <person name="Chaudhuri R.R."/>
            <person name="La Ragione R."/>
            <person name="Hildebrand F."/>
            <person name="Pallen M.J."/>
        </authorList>
    </citation>
    <scope>NUCLEOTIDE SEQUENCE</scope>
    <source>
        <strain evidence="2">5134</strain>
    </source>
</reference>
<evidence type="ECO:0008006" key="4">
    <source>
        <dbReference type="Google" id="ProtNLM"/>
    </source>
</evidence>
<reference evidence="2" key="2">
    <citation type="submission" date="2021-04" db="EMBL/GenBank/DDBJ databases">
        <authorList>
            <person name="Gilroy R."/>
        </authorList>
    </citation>
    <scope>NUCLEOTIDE SEQUENCE</scope>
    <source>
        <strain evidence="2">5134</strain>
    </source>
</reference>
<accession>A0A9D1YYM6</accession>
<gene>
    <name evidence="2" type="ORF">H9828_01830</name>
</gene>
<evidence type="ECO:0000313" key="3">
    <source>
        <dbReference type="Proteomes" id="UP000886844"/>
    </source>
</evidence>
<keyword evidence="1" id="KW-0732">Signal</keyword>
<proteinExistence type="predicted"/>
<name>A0A9D1YYM6_9BACT</name>
<dbReference type="Proteomes" id="UP000886844">
    <property type="component" value="Unassembled WGS sequence"/>
</dbReference>
<evidence type="ECO:0000313" key="2">
    <source>
        <dbReference type="EMBL" id="HIY68138.1"/>
    </source>
</evidence>
<feature type="signal peptide" evidence="1">
    <location>
        <begin position="1"/>
        <end position="19"/>
    </location>
</feature>
<comment type="caution">
    <text evidence="2">The sequence shown here is derived from an EMBL/GenBank/DDBJ whole genome shotgun (WGS) entry which is preliminary data.</text>
</comment>
<dbReference type="EMBL" id="DXDA01000017">
    <property type="protein sequence ID" value="HIY68138.1"/>
    <property type="molecule type" value="Genomic_DNA"/>
</dbReference>
<organism evidence="2 3">
    <name type="scientific">Candidatus Alistipes intestinigallinarum</name>
    <dbReference type="NCBI Taxonomy" id="2838440"/>
    <lineage>
        <taxon>Bacteria</taxon>
        <taxon>Pseudomonadati</taxon>
        <taxon>Bacteroidota</taxon>
        <taxon>Bacteroidia</taxon>
        <taxon>Bacteroidales</taxon>
        <taxon>Rikenellaceae</taxon>
        <taxon>Alistipes</taxon>
    </lineage>
</organism>